<proteinExistence type="predicted"/>
<gene>
    <name evidence="1" type="ORF">RPERSI_LOCUS31443</name>
</gene>
<evidence type="ECO:0000313" key="2">
    <source>
        <dbReference type="Proteomes" id="UP000789920"/>
    </source>
</evidence>
<feature type="non-terminal residue" evidence="1">
    <location>
        <position position="1"/>
    </location>
</feature>
<accession>A0ACA9SHZ5</accession>
<comment type="caution">
    <text evidence="1">The sequence shown here is derived from an EMBL/GenBank/DDBJ whole genome shotgun (WGS) entry which is preliminary data.</text>
</comment>
<sequence length="138" mass="15851">ESKLYVQYQNQVAEILISYDGDQPLIEVEENEDNGTFEEFEYENEVLDEAEGFYVSEELPSNEPDLEGEPLELKLEKSVDETHLTWKQKRKAKNFLNIKKAIFARDTNDLGQTNLMVYEIDTGSATPIKQTPYRAAPA</sequence>
<evidence type="ECO:0000313" key="1">
    <source>
        <dbReference type="EMBL" id="CAG8840478.1"/>
    </source>
</evidence>
<keyword evidence="2" id="KW-1185">Reference proteome</keyword>
<protein>
    <submittedName>
        <fullName evidence="1">26240_t:CDS:1</fullName>
    </submittedName>
</protein>
<dbReference type="EMBL" id="CAJVQC010126883">
    <property type="protein sequence ID" value="CAG8840478.1"/>
    <property type="molecule type" value="Genomic_DNA"/>
</dbReference>
<feature type="non-terminal residue" evidence="1">
    <location>
        <position position="138"/>
    </location>
</feature>
<name>A0ACA9SHZ5_9GLOM</name>
<reference evidence="1" key="1">
    <citation type="submission" date="2021-06" db="EMBL/GenBank/DDBJ databases">
        <authorList>
            <person name="Kallberg Y."/>
            <person name="Tangrot J."/>
            <person name="Rosling A."/>
        </authorList>
    </citation>
    <scope>NUCLEOTIDE SEQUENCE</scope>
    <source>
        <strain evidence="1">MA461A</strain>
    </source>
</reference>
<organism evidence="1 2">
    <name type="scientific">Racocetra persica</name>
    <dbReference type="NCBI Taxonomy" id="160502"/>
    <lineage>
        <taxon>Eukaryota</taxon>
        <taxon>Fungi</taxon>
        <taxon>Fungi incertae sedis</taxon>
        <taxon>Mucoromycota</taxon>
        <taxon>Glomeromycotina</taxon>
        <taxon>Glomeromycetes</taxon>
        <taxon>Diversisporales</taxon>
        <taxon>Gigasporaceae</taxon>
        <taxon>Racocetra</taxon>
    </lineage>
</organism>
<dbReference type="Proteomes" id="UP000789920">
    <property type="component" value="Unassembled WGS sequence"/>
</dbReference>